<dbReference type="InterPro" id="IPR011029">
    <property type="entry name" value="DEATH-like_dom_sf"/>
</dbReference>
<dbReference type="Proteomes" id="UP001174909">
    <property type="component" value="Unassembled WGS sequence"/>
</dbReference>
<evidence type="ECO:0000313" key="2">
    <source>
        <dbReference type="Proteomes" id="UP001174909"/>
    </source>
</evidence>
<dbReference type="Gene3D" id="1.10.533.10">
    <property type="entry name" value="Death Domain, Fas"/>
    <property type="match status" value="1"/>
</dbReference>
<dbReference type="AlphaFoldDB" id="A0AA35T116"/>
<accession>A0AA35T116</accession>
<comment type="caution">
    <text evidence="1">The sequence shown here is derived from an EMBL/GenBank/DDBJ whole genome shotgun (WGS) entry which is preliminary data.</text>
</comment>
<sequence>MSVESRTLRRSNTVFTRGVDPDNLVTVLYSNLLLTPEEKARATQQTLTIHQKLEEIFRTMERRISVTPGDLHVLIKALKAEPATKAVGDKIQEIYDEEHGKRQE</sequence>
<keyword evidence="2" id="KW-1185">Reference proteome</keyword>
<dbReference type="EMBL" id="CASHTH010003025">
    <property type="protein sequence ID" value="CAI8039167.1"/>
    <property type="molecule type" value="Genomic_DNA"/>
</dbReference>
<proteinExistence type="predicted"/>
<organism evidence="1 2">
    <name type="scientific">Geodia barretti</name>
    <name type="common">Barrett's horny sponge</name>
    <dbReference type="NCBI Taxonomy" id="519541"/>
    <lineage>
        <taxon>Eukaryota</taxon>
        <taxon>Metazoa</taxon>
        <taxon>Porifera</taxon>
        <taxon>Demospongiae</taxon>
        <taxon>Heteroscleromorpha</taxon>
        <taxon>Tetractinellida</taxon>
        <taxon>Astrophorina</taxon>
        <taxon>Geodiidae</taxon>
        <taxon>Geodia</taxon>
    </lineage>
</organism>
<evidence type="ECO:0000313" key="1">
    <source>
        <dbReference type="EMBL" id="CAI8039167.1"/>
    </source>
</evidence>
<gene>
    <name evidence="1" type="ORF">GBAR_LOCUS21770</name>
</gene>
<protein>
    <submittedName>
        <fullName evidence="1">Uncharacterized protein</fullName>
    </submittedName>
</protein>
<reference evidence="1" key="1">
    <citation type="submission" date="2023-03" db="EMBL/GenBank/DDBJ databases">
        <authorList>
            <person name="Steffen K."/>
            <person name="Cardenas P."/>
        </authorList>
    </citation>
    <scope>NUCLEOTIDE SEQUENCE</scope>
</reference>
<name>A0AA35T116_GEOBA</name>